<evidence type="ECO:0000313" key="3">
    <source>
        <dbReference type="EMBL" id="MBM6499485.1"/>
    </source>
</evidence>
<reference evidence="3 4" key="1">
    <citation type="submission" date="2021-02" db="EMBL/GenBank/DDBJ databases">
        <authorList>
            <person name="Jung H.S."/>
            <person name="Chun B.H."/>
            <person name="Jeon C.O."/>
        </authorList>
    </citation>
    <scope>NUCLEOTIDE SEQUENCE [LARGE SCALE GENOMIC DNA]</scope>
    <source>
        <strain evidence="3 4">LMG 25203</strain>
    </source>
</reference>
<keyword evidence="4" id="KW-1185">Reference proteome</keyword>
<evidence type="ECO:0000313" key="4">
    <source>
        <dbReference type="Proteomes" id="UP000759529"/>
    </source>
</evidence>
<feature type="coiled-coil region" evidence="1">
    <location>
        <begin position="710"/>
        <end position="744"/>
    </location>
</feature>
<dbReference type="Gene3D" id="2.150.10.10">
    <property type="entry name" value="Serralysin-like metalloprotease, C-terminal"/>
    <property type="match status" value="1"/>
</dbReference>
<name>A0ABS2CX12_9FLAO</name>
<dbReference type="EMBL" id="JACSOD020000481">
    <property type="protein sequence ID" value="MBM6499485.1"/>
    <property type="molecule type" value="Genomic_DNA"/>
</dbReference>
<feature type="chain" id="PRO_5047329044" evidence="2">
    <location>
        <begin position="21"/>
        <end position="746"/>
    </location>
</feature>
<gene>
    <name evidence="3" type="ORF">H9X54_009275</name>
</gene>
<dbReference type="InterPro" id="IPR011049">
    <property type="entry name" value="Serralysin-like_metalloprot_C"/>
</dbReference>
<proteinExistence type="predicted"/>
<accession>A0ABS2CX12</accession>
<keyword evidence="1" id="KW-0175">Coiled coil</keyword>
<dbReference type="Proteomes" id="UP000759529">
    <property type="component" value="Unassembled WGS sequence"/>
</dbReference>
<sequence>MKIKNYYLLTALIFLGTNLASYSQTINTFFGGNSGTNNTGNYNTGFGINSLLNYTSHSNNAFGFETLINSSGGYNCAFGNNALQKNTTGSLNSAYGTRALENNTTGSRNIAIGHRSLGSNIAGIGNTALGYGALTTSTGNDNIAIGQITPRHLVTGNSNIFIGNETAVNLYNGNYNLLLGNVRLNNSATTNKLAGNNLEKTVIIADGHGNQKMLMSRGGNIGIGLGNNIIPRNRLDIGGGVVIGRGFTPSFSDFDGYLAPTNGLLVEGRVGIGNSSPKNKIEITHGTDGFSGLRFTNLTSNSVPIQTQSTDKFLTVNQFGDVIFQKVAPSNVSSNLLTSAGNTMTSNVASLISTAPIVNSISNTITPFNQLITTINGVSSVPVNLPEFDFSELDASTTNELQTISISGNTISLSNNGGSITLPTLVDTDQQSLSLIGNTLSISNGNSVVLPTYVDTNTDQQSLSLTDNTLSISNGNSVVLPTFVDTNTDEQSLSLTGNTLSISNGNSVMLPIYTDTDAQSLTLNGNILSISNGNSVTIPTLNFANGTNTTISGNGTVSNPFQINTTITDTSIYANNGVINQATTVNNNRIVDMNNSNIWFNSANSTTNGNIYIGDSATYPTNTGDYKLYVEGGILTEKVKVALRSTANWADYVFADNYELMPLKDVEKFINSNKHLPGIKSAKELMEDGLDVAQMQAKHMEKIEELTLYVIEQEKKINEQNLVIQKYNSELELLKKQVNALIEKTK</sequence>
<keyword evidence="2" id="KW-0732">Signal</keyword>
<organism evidence="3 4">
    <name type="scientific">Flavobacterium macrobrachii</name>
    <dbReference type="NCBI Taxonomy" id="591204"/>
    <lineage>
        <taxon>Bacteria</taxon>
        <taxon>Pseudomonadati</taxon>
        <taxon>Bacteroidota</taxon>
        <taxon>Flavobacteriia</taxon>
        <taxon>Flavobacteriales</taxon>
        <taxon>Flavobacteriaceae</taxon>
        <taxon>Flavobacterium</taxon>
    </lineage>
</organism>
<protein>
    <submittedName>
        <fullName evidence="3">Uncharacterized protein</fullName>
    </submittedName>
</protein>
<comment type="caution">
    <text evidence="3">The sequence shown here is derived from an EMBL/GenBank/DDBJ whole genome shotgun (WGS) entry which is preliminary data.</text>
</comment>
<evidence type="ECO:0000256" key="1">
    <source>
        <dbReference type="SAM" id="Coils"/>
    </source>
</evidence>
<dbReference type="RefSeq" id="WP_187657275.1">
    <property type="nucleotide sequence ID" value="NZ_JACSOD020000481.1"/>
</dbReference>
<evidence type="ECO:0000256" key="2">
    <source>
        <dbReference type="SAM" id="SignalP"/>
    </source>
</evidence>
<feature type="signal peptide" evidence="2">
    <location>
        <begin position="1"/>
        <end position="20"/>
    </location>
</feature>